<feature type="compositionally biased region" description="Polar residues" evidence="1">
    <location>
        <begin position="47"/>
        <end position="57"/>
    </location>
</feature>
<feature type="compositionally biased region" description="Polar residues" evidence="1">
    <location>
        <begin position="69"/>
        <end position="80"/>
    </location>
</feature>
<sequence length="101" mass="10967">MGAEVFLSGIDLAHRVPLRQQNVAPKPIICKFVRRIAKASVMETRQSASQVNPSNIGLSADSVLDKPESSITSPPKNNTCCLKRRDLKNRTNTASAGPRIP</sequence>
<accession>A0ABN8NS47</accession>
<reference evidence="2 3" key="1">
    <citation type="submission" date="2022-05" db="EMBL/GenBank/DDBJ databases">
        <authorList>
            <consortium name="Genoscope - CEA"/>
            <person name="William W."/>
        </authorList>
    </citation>
    <scope>NUCLEOTIDE SEQUENCE [LARGE SCALE GENOMIC DNA]</scope>
</reference>
<evidence type="ECO:0000256" key="1">
    <source>
        <dbReference type="SAM" id="MobiDB-lite"/>
    </source>
</evidence>
<protein>
    <submittedName>
        <fullName evidence="2">Uncharacterized protein</fullName>
    </submittedName>
</protein>
<evidence type="ECO:0000313" key="3">
    <source>
        <dbReference type="Proteomes" id="UP001159405"/>
    </source>
</evidence>
<feature type="region of interest" description="Disordered" evidence="1">
    <location>
        <begin position="47"/>
        <end position="101"/>
    </location>
</feature>
<dbReference type="EMBL" id="CALNXK010000032">
    <property type="protein sequence ID" value="CAH3118434.1"/>
    <property type="molecule type" value="Genomic_DNA"/>
</dbReference>
<name>A0ABN8NS47_9CNID</name>
<dbReference type="Proteomes" id="UP001159405">
    <property type="component" value="Unassembled WGS sequence"/>
</dbReference>
<gene>
    <name evidence="2" type="ORF">PLOB_00026698</name>
</gene>
<evidence type="ECO:0000313" key="2">
    <source>
        <dbReference type="EMBL" id="CAH3118434.1"/>
    </source>
</evidence>
<keyword evidence="3" id="KW-1185">Reference proteome</keyword>
<organism evidence="2 3">
    <name type="scientific">Porites lobata</name>
    <dbReference type="NCBI Taxonomy" id="104759"/>
    <lineage>
        <taxon>Eukaryota</taxon>
        <taxon>Metazoa</taxon>
        <taxon>Cnidaria</taxon>
        <taxon>Anthozoa</taxon>
        <taxon>Hexacorallia</taxon>
        <taxon>Scleractinia</taxon>
        <taxon>Fungiina</taxon>
        <taxon>Poritidae</taxon>
        <taxon>Porites</taxon>
    </lineage>
</organism>
<proteinExistence type="predicted"/>
<comment type="caution">
    <text evidence="2">The sequence shown here is derived from an EMBL/GenBank/DDBJ whole genome shotgun (WGS) entry which is preliminary data.</text>
</comment>